<accession>A0A8H7C8D7</accession>
<feature type="signal peptide" evidence="1">
    <location>
        <begin position="1"/>
        <end position="18"/>
    </location>
</feature>
<protein>
    <recommendedName>
        <fullName evidence="4">IgA peptidase M64-domain-containing protein</fullName>
    </recommendedName>
</protein>
<gene>
    <name evidence="2" type="ORF">Agabi119p4_7776</name>
</gene>
<reference evidence="2 3" key="1">
    <citation type="journal article" name="Sci. Rep.">
        <title>Telomere-to-telomere assembled and centromere annotated genomes of the two main subspecies of the button mushroom Agaricus bisporus reveal especially polymorphic chromosome ends.</title>
        <authorList>
            <person name="Sonnenberg A.S.M."/>
            <person name="Sedaghat-Telgerd N."/>
            <person name="Lavrijssen B."/>
            <person name="Ohm R.A."/>
            <person name="Hendrickx P.M."/>
            <person name="Scholtmeijer K."/>
            <person name="Baars J.J.P."/>
            <person name="van Peer A."/>
        </authorList>
    </citation>
    <scope>NUCLEOTIDE SEQUENCE [LARGE SCALE GENOMIC DNA]</scope>
    <source>
        <strain evidence="2 3">H119_p4</strain>
    </source>
</reference>
<proteinExistence type="predicted"/>
<evidence type="ECO:0008006" key="4">
    <source>
        <dbReference type="Google" id="ProtNLM"/>
    </source>
</evidence>
<keyword evidence="1" id="KW-0732">Signal</keyword>
<dbReference type="AlphaFoldDB" id="A0A8H7C8D7"/>
<organism evidence="2 3">
    <name type="scientific">Agaricus bisporus var. burnettii</name>
    <dbReference type="NCBI Taxonomy" id="192524"/>
    <lineage>
        <taxon>Eukaryota</taxon>
        <taxon>Fungi</taxon>
        <taxon>Dikarya</taxon>
        <taxon>Basidiomycota</taxon>
        <taxon>Agaricomycotina</taxon>
        <taxon>Agaricomycetes</taxon>
        <taxon>Agaricomycetidae</taxon>
        <taxon>Agaricales</taxon>
        <taxon>Agaricineae</taxon>
        <taxon>Agaricaceae</taxon>
        <taxon>Agaricus</taxon>
    </lineage>
</organism>
<dbReference type="Proteomes" id="UP000629468">
    <property type="component" value="Unassembled WGS sequence"/>
</dbReference>
<dbReference type="GO" id="GO:0008237">
    <property type="term" value="F:metallopeptidase activity"/>
    <property type="evidence" value="ECO:0007669"/>
    <property type="project" value="InterPro"/>
</dbReference>
<evidence type="ECO:0000256" key="1">
    <source>
        <dbReference type="SAM" id="SignalP"/>
    </source>
</evidence>
<dbReference type="InterPro" id="IPR024079">
    <property type="entry name" value="MetalloPept_cat_dom_sf"/>
</dbReference>
<dbReference type="Pfam" id="PF09471">
    <property type="entry name" value="Peptidase_M64"/>
    <property type="match status" value="1"/>
</dbReference>
<dbReference type="EMBL" id="JABXXO010000010">
    <property type="protein sequence ID" value="KAF7768533.1"/>
    <property type="molecule type" value="Genomic_DNA"/>
</dbReference>
<evidence type="ECO:0000313" key="3">
    <source>
        <dbReference type="Proteomes" id="UP000629468"/>
    </source>
</evidence>
<feature type="chain" id="PRO_5034673914" description="IgA peptidase M64-domain-containing protein" evidence="1">
    <location>
        <begin position="19"/>
        <end position="542"/>
    </location>
</feature>
<dbReference type="Gene3D" id="3.40.390.10">
    <property type="entry name" value="Collagenase (Catalytic Domain)"/>
    <property type="match status" value="1"/>
</dbReference>
<sequence>MVLNRVLNILLFGLGVQASTGYLGDAQQQPMSMSKTGESNVCAMHGGSLPSFGYAKDGSHSVSALSPTLAIRPLAVSGPPENRVDLVFFSDGYTIEEMDKFFTDAKRLADDISQNQTFFTVRPLLNFWGAFTPSEESGIGADGVPKKTPYGLYREGTELRAVYYARPEVAHAACNDPLYGGLGGEFTVITSSILNGPLVLRHELGHSIIDVGEEYDGGFAYFGVNAVQDAHEPVSWDHWLSTPPSTSGSINSDARVERSVMPMQTYPWTLLNTTQSWSIKFPASGLYFRHVVRFSLSGLPEASDLRVELDGIELDWVPKEGLGLDRWHYDIHRAGGLSDGEHILSFTLLNQEREGVAQLCSAEILEFGDEDEFVSSPGFYSLYPTFSDKNETSYRPTNEDCLMRIVTSPDLCKVCTEGLWIHLLKSVNLIDDLTESCTHSSSTWTKILTLDLVPLAHLRNPEENNEPINNESYAIIWKKDGIVLDEFANMTSIAIEDNDNNDQVLGRYEVFVKFSTDEIRLDEEGRTSSSRVYDVTTHCEDD</sequence>
<dbReference type="InterPro" id="IPR019026">
    <property type="entry name" value="Peptidase_M64_IgA"/>
</dbReference>
<comment type="caution">
    <text evidence="2">The sequence shown here is derived from an EMBL/GenBank/DDBJ whole genome shotgun (WGS) entry which is preliminary data.</text>
</comment>
<name>A0A8H7C8D7_AGABI</name>
<evidence type="ECO:0000313" key="2">
    <source>
        <dbReference type="EMBL" id="KAF7768533.1"/>
    </source>
</evidence>